<name>A0ABD5Z8X5_9EURY</name>
<proteinExistence type="predicted"/>
<accession>A0ABD5Z8X5</accession>
<dbReference type="AlphaFoldDB" id="A0ABD5Z8X5"/>
<organism evidence="2 3">
    <name type="scientific">Halospeciosus flavus</name>
    <dbReference type="NCBI Taxonomy" id="3032283"/>
    <lineage>
        <taxon>Archaea</taxon>
        <taxon>Methanobacteriati</taxon>
        <taxon>Methanobacteriota</taxon>
        <taxon>Stenosarchaea group</taxon>
        <taxon>Halobacteria</taxon>
        <taxon>Halobacteriales</taxon>
        <taxon>Halobacteriaceae</taxon>
        <taxon>Halospeciosus</taxon>
    </lineage>
</organism>
<feature type="region of interest" description="Disordered" evidence="1">
    <location>
        <begin position="52"/>
        <end position="74"/>
    </location>
</feature>
<keyword evidence="3" id="KW-1185">Reference proteome</keyword>
<gene>
    <name evidence="2" type="ORF">ACFQJ9_19670</name>
</gene>
<dbReference type="Proteomes" id="UP001596447">
    <property type="component" value="Unassembled WGS sequence"/>
</dbReference>
<evidence type="ECO:0000313" key="3">
    <source>
        <dbReference type="Proteomes" id="UP001596447"/>
    </source>
</evidence>
<sequence length="74" mass="8233">MTQEPMVAELHRGRVSIECHEVSEADNGVYLADSDGETIAYVPLDILEYVHTPQHTDGDMQSQTTSPESSRKTK</sequence>
<dbReference type="RefSeq" id="WP_279528341.1">
    <property type="nucleotide sequence ID" value="NZ_CP122312.1"/>
</dbReference>
<feature type="compositionally biased region" description="Polar residues" evidence="1">
    <location>
        <begin position="53"/>
        <end position="68"/>
    </location>
</feature>
<evidence type="ECO:0000256" key="1">
    <source>
        <dbReference type="SAM" id="MobiDB-lite"/>
    </source>
</evidence>
<comment type="caution">
    <text evidence="2">The sequence shown here is derived from an EMBL/GenBank/DDBJ whole genome shotgun (WGS) entry which is preliminary data.</text>
</comment>
<evidence type="ECO:0000313" key="2">
    <source>
        <dbReference type="EMBL" id="MFC7201599.1"/>
    </source>
</evidence>
<dbReference type="EMBL" id="JBHTAR010000011">
    <property type="protein sequence ID" value="MFC7201599.1"/>
    <property type="molecule type" value="Genomic_DNA"/>
</dbReference>
<reference evidence="2 3" key="1">
    <citation type="journal article" date="2019" name="Int. J. Syst. Evol. Microbiol.">
        <title>The Global Catalogue of Microorganisms (GCM) 10K type strain sequencing project: providing services to taxonomists for standard genome sequencing and annotation.</title>
        <authorList>
            <consortium name="The Broad Institute Genomics Platform"/>
            <consortium name="The Broad Institute Genome Sequencing Center for Infectious Disease"/>
            <person name="Wu L."/>
            <person name="Ma J."/>
        </authorList>
    </citation>
    <scope>NUCLEOTIDE SEQUENCE [LARGE SCALE GENOMIC DNA]</scope>
    <source>
        <strain evidence="2 3">XZGYJ-43</strain>
    </source>
</reference>
<protein>
    <submittedName>
        <fullName evidence="2">Uncharacterized protein</fullName>
    </submittedName>
</protein>